<keyword evidence="8" id="KW-1185">Reference proteome</keyword>
<comment type="catalytic activity">
    <reaction evidence="5">
        <text>alpha-D-glucose 1-phosphate + UTP + H(+) = UDP-alpha-D-glucose + diphosphate</text>
        <dbReference type="Rhea" id="RHEA:19889"/>
        <dbReference type="ChEBI" id="CHEBI:15378"/>
        <dbReference type="ChEBI" id="CHEBI:33019"/>
        <dbReference type="ChEBI" id="CHEBI:46398"/>
        <dbReference type="ChEBI" id="CHEBI:58601"/>
        <dbReference type="ChEBI" id="CHEBI:58885"/>
        <dbReference type="EC" id="2.7.7.9"/>
    </reaction>
</comment>
<evidence type="ECO:0000256" key="2">
    <source>
        <dbReference type="ARBA" id="ARBA00012415"/>
    </source>
</evidence>
<protein>
    <recommendedName>
        <fullName evidence="2">UTP--glucose-1-phosphate uridylyltransferase</fullName>
        <ecNumber evidence="2">2.7.7.9</ecNumber>
    </recommendedName>
</protein>
<evidence type="ECO:0000256" key="5">
    <source>
        <dbReference type="ARBA" id="ARBA00048128"/>
    </source>
</evidence>
<dbReference type="CDD" id="cd04181">
    <property type="entry name" value="NTP_transferase"/>
    <property type="match status" value="1"/>
</dbReference>
<evidence type="ECO:0000256" key="1">
    <source>
        <dbReference type="ARBA" id="ARBA00006890"/>
    </source>
</evidence>
<organism evidence="7 8">
    <name type="scientific">Vulcanisaeta distributa (strain DSM 14429 / JCM 11212 / NBRC 100878 / IC-017)</name>
    <dbReference type="NCBI Taxonomy" id="572478"/>
    <lineage>
        <taxon>Archaea</taxon>
        <taxon>Thermoproteota</taxon>
        <taxon>Thermoprotei</taxon>
        <taxon>Thermoproteales</taxon>
        <taxon>Thermoproteaceae</taxon>
        <taxon>Vulcanisaeta</taxon>
    </lineage>
</organism>
<evidence type="ECO:0000259" key="6">
    <source>
        <dbReference type="Pfam" id="PF00483"/>
    </source>
</evidence>
<dbReference type="PANTHER" id="PTHR43197">
    <property type="entry name" value="UTP--GLUCOSE-1-PHOSPHATE URIDYLYLTRANSFERASE"/>
    <property type="match status" value="1"/>
</dbReference>
<dbReference type="KEGG" id="vdi:Vdis_0532"/>
<dbReference type="InterPro" id="IPR005771">
    <property type="entry name" value="GalU_uridylyltTrfase_bac/arc"/>
</dbReference>
<feature type="domain" description="Nucleotidyl transferase" evidence="6">
    <location>
        <begin position="4"/>
        <end position="248"/>
    </location>
</feature>
<evidence type="ECO:0000256" key="4">
    <source>
        <dbReference type="ARBA" id="ARBA00022695"/>
    </source>
</evidence>
<sequence>MITKAVITAAGLGTRMRNMTLIMPKALLPLIRKNETPMLIPIIDLIIARLQEVGVSKFIIVVGRNGKPLIDYLMDKLFTDSLRAQISFTFQEKPLGFGDAVLRAEDFVNNDPFFVHADDGILTKGYLEGVKLFEELRPDAVLFLRRVNNPSRYGIAVVRSEGMYNGYGLVRVLNVEEKPSNPKSDIAISAVYIFNRRIFDGLRSARVNGELELTYGIENVINSGGEVYGLLLSDDSWLSVGDPESYFNTIIRTFNLNEGD</sequence>
<name>E1QUS7_VULDI</name>
<reference evidence="8" key="2">
    <citation type="journal article" date="2010" name="Stand. Genomic Sci.">
        <title>Complete genome sequence of Vulcanisaeta distributa type strain (IC-017T).</title>
        <authorList>
            <person name="Mavromatis K."/>
            <person name="Sikorski J."/>
            <person name="Pabst E."/>
            <person name="Teshima H."/>
            <person name="Lapidus A."/>
            <person name="Lucas S."/>
            <person name="Nolan M."/>
            <person name="Glavina Del Rio T."/>
            <person name="Cheng J."/>
            <person name="Bruce D."/>
            <person name="Goodwin L."/>
            <person name="Pitluck S."/>
            <person name="Liolios K."/>
            <person name="Ivanova N."/>
            <person name="Mikhailova N."/>
            <person name="Pati A."/>
            <person name="Chen A."/>
            <person name="Palaniappan K."/>
            <person name="Land M."/>
            <person name="Hauser L."/>
            <person name="Chang Y."/>
            <person name="Jeffries C."/>
            <person name="Rohde M."/>
            <person name="Spring S."/>
            <person name="Goker M."/>
            <person name="Wirth R."/>
            <person name="Woyke T."/>
            <person name="Bristow J."/>
            <person name="Eisen J."/>
            <person name="Markowitz V."/>
            <person name="Hugenholtz P."/>
            <person name="Klenk H."/>
            <person name="Kyrpides N."/>
        </authorList>
    </citation>
    <scope>NUCLEOTIDE SEQUENCE [LARGE SCALE GENOMIC DNA]</scope>
    <source>
        <strain evidence="8">DSM 14429 / JCM 11212 / NBRC 100878 / IC-017</strain>
    </source>
</reference>
<dbReference type="GO" id="GO:0003983">
    <property type="term" value="F:UTP:glucose-1-phosphate uridylyltransferase activity"/>
    <property type="evidence" value="ECO:0007669"/>
    <property type="project" value="UniProtKB-EC"/>
</dbReference>
<dbReference type="InterPro" id="IPR005835">
    <property type="entry name" value="NTP_transferase_dom"/>
</dbReference>
<comment type="similarity">
    <text evidence="1">Belongs to the UDPGP type 2 family.</text>
</comment>
<dbReference type="STRING" id="572478.Vdis_0532"/>
<dbReference type="EC" id="2.7.7.9" evidence="2"/>
<dbReference type="SUPFAM" id="SSF53448">
    <property type="entry name" value="Nucleotide-diphospho-sugar transferases"/>
    <property type="match status" value="1"/>
</dbReference>
<keyword evidence="4" id="KW-0548">Nucleotidyltransferase</keyword>
<dbReference type="GO" id="GO:0006011">
    <property type="term" value="P:UDP-alpha-D-glucose metabolic process"/>
    <property type="evidence" value="ECO:0007669"/>
    <property type="project" value="InterPro"/>
</dbReference>
<dbReference type="Gene3D" id="3.90.550.10">
    <property type="entry name" value="Spore Coat Polysaccharide Biosynthesis Protein SpsA, Chain A"/>
    <property type="match status" value="1"/>
</dbReference>
<dbReference type="Pfam" id="PF00483">
    <property type="entry name" value="NTP_transferase"/>
    <property type="match status" value="1"/>
</dbReference>
<reference evidence="7 8" key="1">
    <citation type="journal article" date="2010" name="Stand. Genomic Sci.">
        <title>Complete genome sequence of Vulcanisaeta distributa type strain (IC-017).</title>
        <authorList>
            <person name="Mavromatis K."/>
            <person name="Sikorski J."/>
            <person name="Pabst E."/>
            <person name="Teshima H."/>
            <person name="Lapidus A."/>
            <person name="Lucas S."/>
            <person name="Nolan M."/>
            <person name="Glavina Del Rio T."/>
            <person name="Cheng J.F."/>
            <person name="Bruce D."/>
            <person name="Goodwin L."/>
            <person name="Pitluck S."/>
            <person name="Liolios K."/>
            <person name="Ivanova N."/>
            <person name="Mikhailova N."/>
            <person name="Pati A."/>
            <person name="Chen A."/>
            <person name="Palaniappan K."/>
            <person name="Land M."/>
            <person name="Hauser L."/>
            <person name="Chang Y.J."/>
            <person name="Jeffries C.D."/>
            <person name="Rohde M."/>
            <person name="Spring S."/>
            <person name="Goker M."/>
            <person name="Wirth R."/>
            <person name="Woyke T."/>
            <person name="Bristow J."/>
            <person name="Eisen J.A."/>
            <person name="Markowitz V."/>
            <person name="Hugenholtz P."/>
            <person name="Klenk H.P."/>
            <person name="Kyrpides N.C."/>
        </authorList>
    </citation>
    <scope>NUCLEOTIDE SEQUENCE [LARGE SCALE GENOMIC DNA]</scope>
    <source>
        <strain evidence="8">DSM 14429 / JCM 11212 / NBRC 100878 / IC-017</strain>
    </source>
</reference>
<accession>E1QUS7</accession>
<dbReference type="PANTHER" id="PTHR43197:SF1">
    <property type="entry name" value="UTP--GLUCOSE-1-PHOSPHATE URIDYLYLTRANSFERASE"/>
    <property type="match status" value="1"/>
</dbReference>
<gene>
    <name evidence="7" type="ordered locus">Vdis_0532</name>
</gene>
<evidence type="ECO:0000313" key="7">
    <source>
        <dbReference type="EMBL" id="ADN49930.1"/>
    </source>
</evidence>
<dbReference type="AlphaFoldDB" id="E1QUS7"/>
<evidence type="ECO:0000313" key="8">
    <source>
        <dbReference type="Proteomes" id="UP000006681"/>
    </source>
</evidence>
<dbReference type="eggNOG" id="arCOG00664">
    <property type="taxonomic scope" value="Archaea"/>
</dbReference>
<dbReference type="HOGENOM" id="CLU_029499_1_2_2"/>
<dbReference type="EMBL" id="CP002100">
    <property type="protein sequence ID" value="ADN49930.1"/>
    <property type="molecule type" value="Genomic_DNA"/>
</dbReference>
<proteinExistence type="inferred from homology"/>
<dbReference type="InterPro" id="IPR029044">
    <property type="entry name" value="Nucleotide-diphossugar_trans"/>
</dbReference>
<dbReference type="Proteomes" id="UP000006681">
    <property type="component" value="Chromosome"/>
</dbReference>
<dbReference type="GeneID" id="9751452"/>
<dbReference type="RefSeq" id="WP_013335655.1">
    <property type="nucleotide sequence ID" value="NC_014537.1"/>
</dbReference>
<keyword evidence="3 7" id="KW-0808">Transferase</keyword>
<evidence type="ECO:0000256" key="3">
    <source>
        <dbReference type="ARBA" id="ARBA00022679"/>
    </source>
</evidence>